<dbReference type="Proteomes" id="UP000006860">
    <property type="component" value="Chromosome"/>
</dbReference>
<evidence type="ECO:0000313" key="3">
    <source>
        <dbReference type="EMBL" id="ADY61114.1"/>
    </source>
</evidence>
<gene>
    <name evidence="3" type="ordered locus">Plabr_3517</name>
</gene>
<dbReference type="eggNOG" id="COG1716">
    <property type="taxonomic scope" value="Bacteria"/>
</dbReference>
<dbReference type="STRING" id="756272.Plabr_3517"/>
<organism evidence="3 4">
    <name type="scientific">Rubinisphaera brasiliensis (strain ATCC 49424 / DSM 5305 / JCM 21570 / IAM 15109 / NBRC 103401 / IFAM 1448)</name>
    <name type="common">Planctomyces brasiliensis</name>
    <dbReference type="NCBI Taxonomy" id="756272"/>
    <lineage>
        <taxon>Bacteria</taxon>
        <taxon>Pseudomonadati</taxon>
        <taxon>Planctomycetota</taxon>
        <taxon>Planctomycetia</taxon>
        <taxon>Planctomycetales</taxon>
        <taxon>Planctomycetaceae</taxon>
        <taxon>Rubinisphaera</taxon>
    </lineage>
</organism>
<dbReference type="Gene3D" id="2.60.200.20">
    <property type="match status" value="1"/>
</dbReference>
<keyword evidence="4" id="KW-1185">Reference proteome</keyword>
<dbReference type="AlphaFoldDB" id="F0SN85"/>
<feature type="domain" description="FHA" evidence="2">
    <location>
        <begin position="21"/>
        <end position="71"/>
    </location>
</feature>
<dbReference type="SUPFAM" id="SSF49879">
    <property type="entry name" value="SMAD/FHA domain"/>
    <property type="match status" value="1"/>
</dbReference>
<dbReference type="OrthoDB" id="277679at2"/>
<dbReference type="PROSITE" id="PS50006">
    <property type="entry name" value="FHA_DOMAIN"/>
    <property type="match status" value="1"/>
</dbReference>
<evidence type="ECO:0000259" key="2">
    <source>
        <dbReference type="PROSITE" id="PS50006"/>
    </source>
</evidence>
<dbReference type="HOGENOM" id="CLU_1453407_0_0_0"/>
<proteinExistence type="predicted"/>
<feature type="region of interest" description="Disordered" evidence="1">
    <location>
        <begin position="116"/>
        <end position="186"/>
    </location>
</feature>
<dbReference type="RefSeq" id="WP_013629833.1">
    <property type="nucleotide sequence ID" value="NC_015174.1"/>
</dbReference>
<dbReference type="SMART" id="SM00240">
    <property type="entry name" value="FHA"/>
    <property type="match status" value="1"/>
</dbReference>
<dbReference type="KEGG" id="pbs:Plabr_3517"/>
<name>F0SN85_RUBBR</name>
<accession>F0SN85</accession>
<sequence length="186" mass="20658">MPARLQSNENNRSVLLDKPIVFVGRHPECDVIINNSRKVSRKHCCFAEVNGRYVLRDLGSTNGVQINNRRVAGAHDLQHGDEVMIGDCAYVFYEGRLAPEPRSADLAPEVIPNDVSYDPDGDIHHRSPVQPGVDPDELSGEMPVMLNEDDGERESDGFELFGEPGSAYGRRRRRAGSDSQMELAID</sequence>
<protein>
    <submittedName>
        <fullName evidence="3">FHA domain containing protein</fullName>
    </submittedName>
</protein>
<dbReference type="EMBL" id="CP002546">
    <property type="protein sequence ID" value="ADY61114.1"/>
    <property type="molecule type" value="Genomic_DNA"/>
</dbReference>
<evidence type="ECO:0000256" key="1">
    <source>
        <dbReference type="SAM" id="MobiDB-lite"/>
    </source>
</evidence>
<reference evidence="4" key="1">
    <citation type="submission" date="2011-02" db="EMBL/GenBank/DDBJ databases">
        <title>The complete genome of Planctomyces brasiliensis DSM 5305.</title>
        <authorList>
            <person name="Lucas S."/>
            <person name="Copeland A."/>
            <person name="Lapidus A."/>
            <person name="Bruce D."/>
            <person name="Goodwin L."/>
            <person name="Pitluck S."/>
            <person name="Kyrpides N."/>
            <person name="Mavromatis K."/>
            <person name="Pagani I."/>
            <person name="Ivanova N."/>
            <person name="Ovchinnikova G."/>
            <person name="Lu M."/>
            <person name="Detter J.C."/>
            <person name="Han C."/>
            <person name="Land M."/>
            <person name="Hauser L."/>
            <person name="Markowitz V."/>
            <person name="Cheng J.-F."/>
            <person name="Hugenholtz P."/>
            <person name="Woyke T."/>
            <person name="Wu D."/>
            <person name="Tindall B."/>
            <person name="Pomrenke H.G."/>
            <person name="Brambilla E."/>
            <person name="Klenk H.-P."/>
            <person name="Eisen J.A."/>
        </authorList>
    </citation>
    <scope>NUCLEOTIDE SEQUENCE [LARGE SCALE GENOMIC DNA]</scope>
    <source>
        <strain evidence="4">ATCC 49424 / DSM 5305 / JCM 21570 / NBRC 103401 / IFAM 1448</strain>
    </source>
</reference>
<dbReference type="InterPro" id="IPR008984">
    <property type="entry name" value="SMAD_FHA_dom_sf"/>
</dbReference>
<dbReference type="CDD" id="cd00060">
    <property type="entry name" value="FHA"/>
    <property type="match status" value="1"/>
</dbReference>
<dbReference type="Pfam" id="PF00498">
    <property type="entry name" value="FHA"/>
    <property type="match status" value="1"/>
</dbReference>
<dbReference type="InterPro" id="IPR000253">
    <property type="entry name" value="FHA_dom"/>
</dbReference>
<evidence type="ECO:0000313" key="4">
    <source>
        <dbReference type="Proteomes" id="UP000006860"/>
    </source>
</evidence>